<evidence type="ECO:0000313" key="3">
    <source>
        <dbReference type="EMBL" id="SEA63129.1"/>
    </source>
</evidence>
<proteinExistence type="predicted"/>
<dbReference type="OrthoDB" id="9800872at2"/>
<dbReference type="STRING" id="37625.SAMN05660420_02692"/>
<gene>
    <name evidence="3" type="ORF">SAMN05660420_02692</name>
</gene>
<evidence type="ECO:0000259" key="2">
    <source>
        <dbReference type="PROSITE" id="PS50206"/>
    </source>
</evidence>
<dbReference type="Proteomes" id="UP000199409">
    <property type="component" value="Unassembled WGS sequence"/>
</dbReference>
<dbReference type="PROSITE" id="PS50206">
    <property type="entry name" value="RHODANESE_3"/>
    <property type="match status" value="1"/>
</dbReference>
<keyword evidence="3" id="KW-0808">Transferase</keyword>
<dbReference type="GO" id="GO:0016740">
    <property type="term" value="F:transferase activity"/>
    <property type="evidence" value="ECO:0007669"/>
    <property type="project" value="UniProtKB-KW"/>
</dbReference>
<sequence>MQKMLQMATMVLLLTLATSVSAFAYQYMTAAEVKQNIAAKTPMTLVDIQVEDEFNQHHIIGAQATYAYPVKSDADRNKMTPVITPLLSNNDLAVVVCPRGGGGAKRAYDLLLKSGVAEDRVYILEKGQAGWPYPELLD</sequence>
<keyword evidence="1" id="KW-0732">Signal</keyword>
<dbReference type="Gene3D" id="3.40.250.10">
    <property type="entry name" value="Rhodanese-like domain"/>
    <property type="match status" value="1"/>
</dbReference>
<dbReference type="InterPro" id="IPR036873">
    <property type="entry name" value="Rhodanese-like_dom_sf"/>
</dbReference>
<protein>
    <submittedName>
        <fullName evidence="3">Rhodanese-related sulfurtransferase</fullName>
    </submittedName>
</protein>
<feature type="chain" id="PRO_5011439283" evidence="1">
    <location>
        <begin position="25"/>
        <end position="138"/>
    </location>
</feature>
<accession>A0A1H4CS52</accession>
<dbReference type="InterPro" id="IPR001763">
    <property type="entry name" value="Rhodanese-like_dom"/>
</dbReference>
<dbReference type="Pfam" id="PF00581">
    <property type="entry name" value="Rhodanese"/>
    <property type="match status" value="1"/>
</dbReference>
<dbReference type="SMART" id="SM00450">
    <property type="entry name" value="RHOD"/>
    <property type="match status" value="1"/>
</dbReference>
<keyword evidence="4" id="KW-1185">Reference proteome</keyword>
<dbReference type="EMBL" id="FNQN01000008">
    <property type="protein sequence ID" value="SEA63129.1"/>
    <property type="molecule type" value="Genomic_DNA"/>
</dbReference>
<feature type="signal peptide" evidence="1">
    <location>
        <begin position="1"/>
        <end position="24"/>
    </location>
</feature>
<evidence type="ECO:0000256" key="1">
    <source>
        <dbReference type="SAM" id="SignalP"/>
    </source>
</evidence>
<dbReference type="RefSeq" id="WP_092349608.1">
    <property type="nucleotide sequence ID" value="NZ_FNQN01000008.1"/>
</dbReference>
<evidence type="ECO:0000313" key="4">
    <source>
        <dbReference type="Proteomes" id="UP000199409"/>
    </source>
</evidence>
<dbReference type="AlphaFoldDB" id="A0A1H4CS52"/>
<name>A0A1H4CS52_9BACT</name>
<reference evidence="3 4" key="1">
    <citation type="submission" date="2016-10" db="EMBL/GenBank/DDBJ databases">
        <authorList>
            <person name="de Groot N.N."/>
        </authorList>
    </citation>
    <scope>NUCLEOTIDE SEQUENCE [LARGE SCALE GENOMIC DNA]</scope>
    <source>
        <strain evidence="3 4">DSM 7343</strain>
    </source>
</reference>
<organism evidence="3 4">
    <name type="scientific">Desulfuromusa kysingii</name>
    <dbReference type="NCBI Taxonomy" id="37625"/>
    <lineage>
        <taxon>Bacteria</taxon>
        <taxon>Pseudomonadati</taxon>
        <taxon>Thermodesulfobacteriota</taxon>
        <taxon>Desulfuromonadia</taxon>
        <taxon>Desulfuromonadales</taxon>
        <taxon>Geopsychrobacteraceae</taxon>
        <taxon>Desulfuromusa</taxon>
    </lineage>
</organism>
<dbReference type="CDD" id="cd00158">
    <property type="entry name" value="RHOD"/>
    <property type="match status" value="1"/>
</dbReference>
<feature type="domain" description="Rhodanese" evidence="2">
    <location>
        <begin position="44"/>
        <end position="137"/>
    </location>
</feature>
<dbReference type="SUPFAM" id="SSF52821">
    <property type="entry name" value="Rhodanese/Cell cycle control phosphatase"/>
    <property type="match status" value="1"/>
</dbReference>